<accession>A0A8J4E947</accession>
<comment type="caution">
    <text evidence="2">The sequence shown here is derived from an EMBL/GenBank/DDBJ whole genome shotgun (WGS) entry which is preliminary data.</text>
</comment>
<dbReference type="InterPro" id="IPR000639">
    <property type="entry name" value="Epox_hydrolase-like"/>
</dbReference>
<dbReference type="PANTHER" id="PTHR43798:SF29">
    <property type="entry name" value="AB HYDROLASE-1 DOMAIN-CONTAINING PROTEIN"/>
    <property type="match status" value="1"/>
</dbReference>
<dbReference type="InterPro" id="IPR000073">
    <property type="entry name" value="AB_hydrolase_1"/>
</dbReference>
<dbReference type="Pfam" id="PF12697">
    <property type="entry name" value="Abhydrolase_6"/>
    <property type="match status" value="1"/>
</dbReference>
<dbReference type="PRINTS" id="PR00111">
    <property type="entry name" value="ABHYDROLASE"/>
</dbReference>
<organism evidence="2 3">
    <name type="scientific">Virgisporangium aurantiacum</name>
    <dbReference type="NCBI Taxonomy" id="175570"/>
    <lineage>
        <taxon>Bacteria</taxon>
        <taxon>Bacillati</taxon>
        <taxon>Actinomycetota</taxon>
        <taxon>Actinomycetes</taxon>
        <taxon>Micromonosporales</taxon>
        <taxon>Micromonosporaceae</taxon>
        <taxon>Virgisporangium</taxon>
    </lineage>
</organism>
<dbReference type="RefSeq" id="WP_204009748.1">
    <property type="nucleotide sequence ID" value="NZ_BOPG01000093.1"/>
</dbReference>
<dbReference type="AlphaFoldDB" id="A0A8J4E947"/>
<dbReference type="Proteomes" id="UP000612585">
    <property type="component" value="Unassembled WGS sequence"/>
</dbReference>
<gene>
    <name evidence="2" type="ORF">Vau01_109030</name>
</gene>
<dbReference type="EMBL" id="BOPG01000093">
    <property type="protein sequence ID" value="GIJ63387.1"/>
    <property type="molecule type" value="Genomic_DNA"/>
</dbReference>
<evidence type="ECO:0000313" key="2">
    <source>
        <dbReference type="EMBL" id="GIJ63387.1"/>
    </source>
</evidence>
<keyword evidence="3" id="KW-1185">Reference proteome</keyword>
<dbReference type="PRINTS" id="PR00412">
    <property type="entry name" value="EPOXHYDRLASE"/>
</dbReference>
<dbReference type="GO" id="GO:0016787">
    <property type="term" value="F:hydrolase activity"/>
    <property type="evidence" value="ECO:0007669"/>
    <property type="project" value="UniProtKB-KW"/>
</dbReference>
<dbReference type="InterPro" id="IPR050266">
    <property type="entry name" value="AB_hydrolase_sf"/>
</dbReference>
<feature type="domain" description="AB hydrolase-1" evidence="1">
    <location>
        <begin position="4"/>
        <end position="238"/>
    </location>
</feature>
<keyword evidence="2" id="KW-0378">Hydrolase</keyword>
<evidence type="ECO:0000313" key="3">
    <source>
        <dbReference type="Proteomes" id="UP000612585"/>
    </source>
</evidence>
<dbReference type="InterPro" id="IPR029058">
    <property type="entry name" value="AB_hydrolase_fold"/>
</dbReference>
<proteinExistence type="predicted"/>
<dbReference type="Gene3D" id="3.40.50.1820">
    <property type="entry name" value="alpha/beta hydrolase"/>
    <property type="match status" value="1"/>
</dbReference>
<dbReference type="SUPFAM" id="SSF53474">
    <property type="entry name" value="alpha/beta-Hydrolases"/>
    <property type="match status" value="1"/>
</dbReference>
<evidence type="ECO:0000259" key="1">
    <source>
        <dbReference type="Pfam" id="PF12697"/>
    </source>
</evidence>
<reference evidence="2" key="1">
    <citation type="submission" date="2021-01" db="EMBL/GenBank/DDBJ databases">
        <title>Whole genome shotgun sequence of Virgisporangium aurantiacum NBRC 16421.</title>
        <authorList>
            <person name="Komaki H."/>
            <person name="Tamura T."/>
        </authorList>
    </citation>
    <scope>NUCLEOTIDE SEQUENCE</scope>
    <source>
        <strain evidence="2">NBRC 16421</strain>
    </source>
</reference>
<dbReference type="PANTHER" id="PTHR43798">
    <property type="entry name" value="MONOACYLGLYCEROL LIPASE"/>
    <property type="match status" value="1"/>
</dbReference>
<sequence length="249" mass="26703">MPTILFIHGHPFDRSMWQPQVDRFTADGWQVLAPDLRGYGASPVTEGTVTLPEFAADLVALLDREGVDRAVVCGLSMGGQIAMELVHTYPERVAALVLADTSPAAETAEGRANRRRIADDITANGMAGYARDLLPGMLAASTIAQRPDLARYVLEMMTAAPARGAAAALRGRAERRDYGATLLTLELPALVVVGTEDAFTPVDEAEATVKMLRNGRLVVLDGAGHMPNLEATDAFNAALEHWLRSTGIR</sequence>
<protein>
    <submittedName>
        <fullName evidence="2">Alpha/beta hydrolase</fullName>
    </submittedName>
</protein>
<name>A0A8J4E947_9ACTN</name>